<accession>A0A9X9ES61</accession>
<proteinExistence type="predicted"/>
<dbReference type="OrthoDB" id="2988958at2"/>
<sequence length="230" mass="26053">MAVSYRVHFPFDTHANYERNIAHSIAMGGLLVQKIKWAQPLCTVLAAVSLVGCANNDTAENENITNDTGYHEKDALVRNINYENMVQGLYNKDDAYSTSDRNYHGHESKPLKARSSYYNSYEGALADKVNGVANKVEPVIDARTIIMKDEMLVALLLDEYSQAKDVKERIKKEIGPLTNGRTLYVTTDEGVYFRTMTLDNNLRDGDTREMIILDANDMFDNLNIHENHLK</sequence>
<evidence type="ECO:0000313" key="2">
    <source>
        <dbReference type="Proteomes" id="UP000309170"/>
    </source>
</evidence>
<reference evidence="1 2" key="1">
    <citation type="journal article" date="2019" name="Environ. Microbiol.">
        <title>An active ?-lactamase is a part of an orchestrated cell wall stress resistance network of Bacillus subtilis and related rhizosphere species.</title>
        <authorList>
            <person name="Bucher T."/>
            <person name="Keren-Paz A."/>
            <person name="Hausser J."/>
            <person name="Olender T."/>
            <person name="Cytryn E."/>
            <person name="Kolodkin-Gal I."/>
        </authorList>
    </citation>
    <scope>NUCLEOTIDE SEQUENCE [LARGE SCALE GENOMIC DNA]</scope>
    <source>
        <strain evidence="1 2">I4</strain>
    </source>
</reference>
<gene>
    <name evidence="1" type="ORF">FC678_14080</name>
</gene>
<comment type="caution">
    <text evidence="1">The sequence shown here is derived from an EMBL/GenBank/DDBJ whole genome shotgun (WGS) entry which is preliminary data.</text>
</comment>
<dbReference type="EMBL" id="SZNT01000190">
    <property type="protein sequence ID" value="TKH10706.1"/>
    <property type="molecule type" value="Genomic_DNA"/>
</dbReference>
<dbReference type="InterPro" id="IPR019076">
    <property type="entry name" value="Spore_lipoprot_YhcN/YlaJ-like"/>
</dbReference>
<dbReference type="Pfam" id="PF09580">
    <property type="entry name" value="Spore_YhcN_YlaJ"/>
    <property type="match status" value="1"/>
</dbReference>
<dbReference type="AlphaFoldDB" id="A0A9X9ES61"/>
<evidence type="ECO:0000313" key="1">
    <source>
        <dbReference type="EMBL" id="TKH10706.1"/>
    </source>
</evidence>
<organism evidence="1 2">
    <name type="scientific">Peribacillus simplex</name>
    <dbReference type="NCBI Taxonomy" id="1478"/>
    <lineage>
        <taxon>Bacteria</taxon>
        <taxon>Bacillati</taxon>
        <taxon>Bacillota</taxon>
        <taxon>Bacilli</taxon>
        <taxon>Bacillales</taxon>
        <taxon>Bacillaceae</taxon>
        <taxon>Peribacillus</taxon>
    </lineage>
</organism>
<protein>
    <recommendedName>
        <fullName evidence="3">Sporulation lipoprotein YhcN/YlaJ (Spore_YhcN_YlaJ)</fullName>
    </recommendedName>
</protein>
<dbReference type="Proteomes" id="UP000309170">
    <property type="component" value="Unassembled WGS sequence"/>
</dbReference>
<evidence type="ECO:0008006" key="3">
    <source>
        <dbReference type="Google" id="ProtNLM"/>
    </source>
</evidence>
<name>A0A9X9ES61_9BACI</name>